<dbReference type="InterPro" id="IPR025738">
    <property type="entry name" value="BatD"/>
</dbReference>
<keyword evidence="3" id="KW-1185">Reference proteome</keyword>
<dbReference type="EMBL" id="JAYXUG010000001">
    <property type="protein sequence ID" value="MEC6830203.1"/>
    <property type="molecule type" value="Genomic_DNA"/>
</dbReference>
<comment type="caution">
    <text evidence="2">The sequence shown here is derived from an EMBL/GenBank/DDBJ whole genome shotgun (WGS) entry which is preliminary data.</text>
</comment>
<gene>
    <name evidence="2" type="ORF">VXS06_00155</name>
</gene>
<keyword evidence="1" id="KW-1133">Transmembrane helix</keyword>
<evidence type="ECO:0000313" key="3">
    <source>
        <dbReference type="Proteomes" id="UP001306119"/>
    </source>
</evidence>
<organism evidence="2 3">
    <name type="scientific">Photobacterium toruni</name>
    <dbReference type="NCBI Taxonomy" id="1935446"/>
    <lineage>
        <taxon>Bacteria</taxon>
        <taxon>Pseudomonadati</taxon>
        <taxon>Pseudomonadota</taxon>
        <taxon>Gammaproteobacteria</taxon>
        <taxon>Vibrionales</taxon>
        <taxon>Vibrionaceae</taxon>
        <taxon>Photobacterium</taxon>
    </lineage>
</organism>
<dbReference type="Proteomes" id="UP001306119">
    <property type="component" value="Unassembled WGS sequence"/>
</dbReference>
<dbReference type="PANTHER" id="PTHR40940:SF1">
    <property type="entry name" value="PROTEIN BATD"/>
    <property type="match status" value="1"/>
</dbReference>
<evidence type="ECO:0000256" key="1">
    <source>
        <dbReference type="SAM" id="Phobius"/>
    </source>
</evidence>
<accession>A0ABU6L4H1</accession>
<evidence type="ECO:0008006" key="4">
    <source>
        <dbReference type="Google" id="ProtNLM"/>
    </source>
</evidence>
<feature type="transmembrane region" description="Helical" evidence="1">
    <location>
        <begin position="316"/>
        <end position="335"/>
    </location>
</feature>
<evidence type="ECO:0000313" key="2">
    <source>
        <dbReference type="EMBL" id="MEC6830203.1"/>
    </source>
</evidence>
<protein>
    <recommendedName>
        <fullName evidence="4">Protein BatD</fullName>
    </recommendedName>
</protein>
<dbReference type="PANTHER" id="PTHR40940">
    <property type="entry name" value="PROTEIN BATD-RELATED"/>
    <property type="match status" value="1"/>
</dbReference>
<keyword evidence="1" id="KW-0812">Transmembrane</keyword>
<proteinExistence type="predicted"/>
<sequence length="455" mass="52316">MPHYYNIHHQAQRYVVHVLVIFTLIFVSILTSFNVQASATNMLDKSDQVTIKTWLSDTDNIENKKDSKLPTYAVNQQIILYIEVITPRWFTEGTRIAPIEIPNVVAKQRNQLAMNFTEQKEGGTWTHQRWEVTLYPQTEGHFVVPSTAVTVHVSRPGSNNVSGVLYTEPQAFSVITPSGLLSDESVWISGRDFSVEQQWSQSNSELKAGDTITRTLTIKGSNTLAMLIPKLIQSITTTDYQTYPQPNQLSDSQTRGDYLSERKESAIYVLQNGGNVSFPSINLTWWDTDTQTLKTITLAGQSFYIAHTLSSWLHQYWSWLVALVTTMVAIVFIALKTVAYYKTHPLPAWFIYAKAIKQQQWSQVRVLLYCALRRHNDQLQLKQYRDTFHWQQDATQFQSSSITKKLALSLWKQIAQSGRDFDFIRVKCQPKLIFPQLNKQRTKYKKNKSASTKMK</sequence>
<reference evidence="2 3" key="1">
    <citation type="submission" date="2024-01" db="EMBL/GenBank/DDBJ databases">
        <title>Active colonisers of the gastrointestinal tract of Atlantic salmon farmed in a warm water region.</title>
        <authorList>
            <person name="Bowman J.P."/>
        </authorList>
    </citation>
    <scope>NUCLEOTIDE SEQUENCE [LARGE SCALE GENOMIC DNA]</scope>
    <source>
        <strain evidence="2 3">S3MW1</strain>
    </source>
</reference>
<keyword evidence="1" id="KW-0472">Membrane</keyword>
<name>A0ABU6L4H1_9GAMM</name>
<feature type="transmembrane region" description="Helical" evidence="1">
    <location>
        <begin position="14"/>
        <end position="33"/>
    </location>
</feature>
<dbReference type="RefSeq" id="WP_327773718.1">
    <property type="nucleotide sequence ID" value="NZ_JAYXUG010000001.1"/>
</dbReference>